<reference evidence="1" key="2">
    <citation type="submission" date="2011-01" db="EMBL/GenBank/DDBJ databases">
        <title>The Non-contiguous Finished genome of Clostridium papyrosolvens.</title>
        <authorList>
            <person name="Lucas S."/>
            <person name="Copeland A."/>
            <person name="Lapidus A."/>
            <person name="Cheng J.-F."/>
            <person name="Goodwin L."/>
            <person name="Pitluck S."/>
            <person name="Misra M."/>
            <person name="Chertkov O."/>
            <person name="Detter J.C."/>
            <person name="Han C."/>
            <person name="Tapia R."/>
            <person name="Land M."/>
            <person name="Hauser L."/>
            <person name="Kyrpides N."/>
            <person name="Ivanova N."/>
            <person name="Pagani I."/>
            <person name="Mouttaki H."/>
            <person name="He Z."/>
            <person name="Zhou J."/>
            <person name="Hemme C.L."/>
            <person name="Woyke T."/>
        </authorList>
    </citation>
    <scope>NUCLEOTIDE SEQUENCE [LARGE SCALE GENOMIC DNA]</scope>
    <source>
        <strain evidence="1">DSM 2782</strain>
    </source>
</reference>
<dbReference type="Pfam" id="PF11578">
    <property type="entry name" value="DUF3237"/>
    <property type="match status" value="1"/>
</dbReference>
<evidence type="ECO:0000313" key="2">
    <source>
        <dbReference type="Proteomes" id="UP000003860"/>
    </source>
</evidence>
<dbReference type="Proteomes" id="UP000003860">
    <property type="component" value="Unassembled WGS sequence"/>
</dbReference>
<organism evidence="1 2">
    <name type="scientific">Ruminiclostridium papyrosolvens DSM 2782</name>
    <dbReference type="NCBI Taxonomy" id="588581"/>
    <lineage>
        <taxon>Bacteria</taxon>
        <taxon>Bacillati</taxon>
        <taxon>Bacillota</taxon>
        <taxon>Clostridia</taxon>
        <taxon>Eubacteriales</taxon>
        <taxon>Oscillospiraceae</taxon>
        <taxon>Ruminiclostridium</taxon>
    </lineage>
</organism>
<dbReference type="Gene3D" id="2.40.160.20">
    <property type="match status" value="1"/>
</dbReference>
<comment type="caution">
    <text evidence="1">The sequence shown here is derived from an EMBL/GenBank/DDBJ whole genome shotgun (WGS) entry which is preliminary data.</text>
</comment>
<sequence>MNFEEILTINVKIQSAIDLKNDNGDSVVMISFTGDANSKYFEGQVLPGGIDTQIIGKSGDRHTLSARYMLEGKDYTGEPCKMFIENNGNMNKNLQGALFRTYPKIITDSKALEFMNRDILVGEGFSAEDGVKIVIYRKCSF</sequence>
<evidence type="ECO:0000313" key="1">
    <source>
        <dbReference type="EMBL" id="EGD45931.1"/>
    </source>
</evidence>
<gene>
    <name evidence="1" type="ORF">Cpap_0532</name>
</gene>
<dbReference type="OrthoDB" id="2003249at2"/>
<name>F1THZ6_9FIRM</name>
<proteinExistence type="predicted"/>
<reference evidence="1" key="1">
    <citation type="submission" date="2009-07" db="EMBL/GenBank/DDBJ databases">
        <authorList>
            <consortium name="US DOE Joint Genome Institute (JGI-PGF)"/>
            <person name="Lucas S."/>
            <person name="Copeland A."/>
            <person name="Lapidus A."/>
            <person name="Glavina del Rio T."/>
            <person name="Tice H."/>
            <person name="Bruce D."/>
            <person name="Goodwin L."/>
            <person name="Pitluck S."/>
            <person name="Larimer F."/>
            <person name="Land M.L."/>
            <person name="Mouttaki H."/>
            <person name="He Z."/>
            <person name="Zhou J."/>
            <person name="Hemme C.L."/>
        </authorList>
    </citation>
    <scope>NUCLEOTIDE SEQUENCE [LARGE SCALE GENOMIC DNA]</scope>
    <source>
        <strain evidence="1">DSM 2782</strain>
    </source>
</reference>
<protein>
    <recommendedName>
        <fullName evidence="3">DUF3237 domain-containing protein</fullName>
    </recommendedName>
</protein>
<dbReference type="EMBL" id="ACXX02000018">
    <property type="protein sequence ID" value="EGD45931.1"/>
    <property type="molecule type" value="Genomic_DNA"/>
</dbReference>
<evidence type="ECO:0008006" key="3">
    <source>
        <dbReference type="Google" id="ProtNLM"/>
    </source>
</evidence>
<dbReference type="RefSeq" id="WP_004622172.1">
    <property type="nucleotide sequence ID" value="NZ_ACXX02000018.1"/>
</dbReference>
<dbReference type="eggNOG" id="ENOG5032YI4">
    <property type="taxonomic scope" value="Bacteria"/>
</dbReference>
<dbReference type="STRING" id="588581.Cpap_0532"/>
<accession>F1THZ6</accession>
<keyword evidence="2" id="KW-1185">Reference proteome</keyword>
<dbReference type="AlphaFoldDB" id="F1THZ6"/>